<dbReference type="Gene3D" id="1.10.357.10">
    <property type="entry name" value="Tetracycline Repressor, domain 2"/>
    <property type="match status" value="1"/>
</dbReference>
<name>A0ABV9DYF8_9ACTN</name>
<dbReference type="InterPro" id="IPR041586">
    <property type="entry name" value="PsrA_TetR_C"/>
</dbReference>
<feature type="compositionally biased region" description="Basic and acidic residues" evidence="4">
    <location>
        <begin position="231"/>
        <end position="240"/>
    </location>
</feature>
<evidence type="ECO:0000259" key="5">
    <source>
        <dbReference type="Pfam" id="PF00440"/>
    </source>
</evidence>
<feature type="domain" description="PsrA tetracyclin repressor-like C-terminal" evidence="6">
    <location>
        <begin position="98"/>
        <end position="208"/>
    </location>
</feature>
<evidence type="ECO:0000256" key="2">
    <source>
        <dbReference type="ARBA" id="ARBA00023125"/>
    </source>
</evidence>
<keyword evidence="3" id="KW-0804">Transcription</keyword>
<sequence length="240" mass="26218">MTTTGKSARAERAEETREAILSAAERLFAEHGVRAVSNRQVSEAAGQGNNFAVGYHFGGKEELVRAIARKHSLHTERLRERMVAELGGSDDLRDWVACLVRPVTRHLAATGSPTWFARFGAQVMADPGLASIMVDEALSVPSLQRIVGELDRCLPEMPAEVRSERNDMTSFLIMTTCARRERALANGTPTHRPTWDDAATGLIDAITGLWLAPVTPVQATREPPGPVAAPSDERPEEDQR</sequence>
<dbReference type="EMBL" id="JBHSFQ010000018">
    <property type="protein sequence ID" value="MFC4563797.1"/>
    <property type="molecule type" value="Genomic_DNA"/>
</dbReference>
<dbReference type="PANTHER" id="PTHR30055">
    <property type="entry name" value="HTH-TYPE TRANSCRIPTIONAL REGULATOR RUTR"/>
    <property type="match status" value="1"/>
</dbReference>
<dbReference type="RefSeq" id="WP_378576376.1">
    <property type="nucleotide sequence ID" value="NZ_JBHSFQ010000018.1"/>
</dbReference>
<reference evidence="8" key="1">
    <citation type="journal article" date="2019" name="Int. J. Syst. Evol. Microbiol.">
        <title>The Global Catalogue of Microorganisms (GCM) 10K type strain sequencing project: providing services to taxonomists for standard genome sequencing and annotation.</title>
        <authorList>
            <consortium name="The Broad Institute Genomics Platform"/>
            <consortium name="The Broad Institute Genome Sequencing Center for Infectious Disease"/>
            <person name="Wu L."/>
            <person name="Ma J."/>
        </authorList>
    </citation>
    <scope>NUCLEOTIDE SEQUENCE [LARGE SCALE GENOMIC DNA]</scope>
    <source>
        <strain evidence="8">XZYJ18</strain>
    </source>
</reference>
<dbReference type="SUPFAM" id="SSF46689">
    <property type="entry name" value="Homeodomain-like"/>
    <property type="match status" value="1"/>
</dbReference>
<dbReference type="Pfam" id="PF00440">
    <property type="entry name" value="TetR_N"/>
    <property type="match status" value="1"/>
</dbReference>
<dbReference type="Proteomes" id="UP001595923">
    <property type="component" value="Unassembled WGS sequence"/>
</dbReference>
<gene>
    <name evidence="7" type="ORF">ACFO4E_18205</name>
</gene>
<evidence type="ECO:0000313" key="7">
    <source>
        <dbReference type="EMBL" id="MFC4563797.1"/>
    </source>
</evidence>
<keyword evidence="1" id="KW-0805">Transcription regulation</keyword>
<accession>A0ABV9DYF8</accession>
<dbReference type="Pfam" id="PF17939">
    <property type="entry name" value="TetR_C_30"/>
    <property type="match status" value="1"/>
</dbReference>
<protein>
    <submittedName>
        <fullName evidence="7">TetR/AcrR family transcriptional regulator</fullName>
    </submittedName>
</protein>
<keyword evidence="2" id="KW-0238">DNA-binding</keyword>
<evidence type="ECO:0000256" key="1">
    <source>
        <dbReference type="ARBA" id="ARBA00023015"/>
    </source>
</evidence>
<dbReference type="InterPro" id="IPR009057">
    <property type="entry name" value="Homeodomain-like_sf"/>
</dbReference>
<evidence type="ECO:0000259" key="6">
    <source>
        <dbReference type="Pfam" id="PF17939"/>
    </source>
</evidence>
<evidence type="ECO:0000256" key="4">
    <source>
        <dbReference type="SAM" id="MobiDB-lite"/>
    </source>
</evidence>
<proteinExistence type="predicted"/>
<keyword evidence="8" id="KW-1185">Reference proteome</keyword>
<dbReference type="PANTHER" id="PTHR30055:SF234">
    <property type="entry name" value="HTH-TYPE TRANSCRIPTIONAL REGULATOR BETI"/>
    <property type="match status" value="1"/>
</dbReference>
<dbReference type="InterPro" id="IPR001647">
    <property type="entry name" value="HTH_TetR"/>
</dbReference>
<evidence type="ECO:0000313" key="8">
    <source>
        <dbReference type="Proteomes" id="UP001595923"/>
    </source>
</evidence>
<dbReference type="InterPro" id="IPR050109">
    <property type="entry name" value="HTH-type_TetR-like_transc_reg"/>
</dbReference>
<feature type="domain" description="HTH tetR-type" evidence="5">
    <location>
        <begin position="20"/>
        <end position="67"/>
    </location>
</feature>
<evidence type="ECO:0000256" key="3">
    <source>
        <dbReference type="ARBA" id="ARBA00023163"/>
    </source>
</evidence>
<comment type="caution">
    <text evidence="7">The sequence shown here is derived from an EMBL/GenBank/DDBJ whole genome shotgun (WGS) entry which is preliminary data.</text>
</comment>
<feature type="region of interest" description="Disordered" evidence="4">
    <location>
        <begin position="217"/>
        <end position="240"/>
    </location>
</feature>
<organism evidence="7 8">
    <name type="scientific">Nocardiopsis mangrovi</name>
    <dbReference type="NCBI Taxonomy" id="1179818"/>
    <lineage>
        <taxon>Bacteria</taxon>
        <taxon>Bacillati</taxon>
        <taxon>Actinomycetota</taxon>
        <taxon>Actinomycetes</taxon>
        <taxon>Streptosporangiales</taxon>
        <taxon>Nocardiopsidaceae</taxon>
        <taxon>Nocardiopsis</taxon>
    </lineage>
</organism>